<dbReference type="EMBL" id="JASBAN010000001">
    <property type="protein sequence ID" value="MDI2111954.1"/>
    <property type="molecule type" value="Genomic_DNA"/>
</dbReference>
<dbReference type="RefSeq" id="WP_281461635.1">
    <property type="nucleotide sequence ID" value="NZ_JASBAN010000001.1"/>
</dbReference>
<feature type="transmembrane region" description="Helical" evidence="1">
    <location>
        <begin position="6"/>
        <end position="26"/>
    </location>
</feature>
<keyword evidence="1" id="KW-0472">Membrane</keyword>
<evidence type="ECO:0008006" key="4">
    <source>
        <dbReference type="Google" id="ProtNLM"/>
    </source>
</evidence>
<evidence type="ECO:0000313" key="2">
    <source>
        <dbReference type="EMBL" id="MDI2111954.1"/>
    </source>
</evidence>
<reference evidence="2" key="1">
    <citation type="submission" date="2023-05" db="EMBL/GenBank/DDBJ databases">
        <title>Whole genome sequence of Commensalibacter sp.</title>
        <authorList>
            <person name="Charoenyingcharoen P."/>
            <person name="Yukphan P."/>
        </authorList>
    </citation>
    <scope>NUCLEOTIDE SEQUENCE</scope>
    <source>
        <strain evidence="2">TBRC 10068</strain>
    </source>
</reference>
<accession>A0ABT6Q4X7</accession>
<keyword evidence="1" id="KW-1133">Transmembrane helix</keyword>
<proteinExistence type="predicted"/>
<sequence>MSKVAVIGAVVVIGVGVVGGGGYYYVSQRAEKKFQEKIELIKSTFPGLTIAYADHNIGVFSQEVTMDKVVVKYIDGKVYTADKVSATMSSDNEIKNLTIDKLAVKEKEGSSEAPLTIEHTEIANAKADAGWIVIENGKIKKIVPSKINFGLLNLQNLEFKPDSRTHFKIAHYQMKNYGLGQKTDIVLEDLSDKNRNNFSIRSFKMDQVNLADISKKQEEFVSDKNNQRSSDAGNKALVQNLSMVQFDLLNIDDLQFKDKYGSAFKIAHYQTKNYGLDKKTDILLQDLLVKDSNDTVSIGAFKIDQINLANMLKTQSEFATDKDYSKSTSEKIKEYIQLISEMQFNLFSIDNLQIEEYKFVFKLAQYQMKDYGMNRKTSQSIKDFSVVIPYFNKISLSLASYETSGVDVAVLVSMLKNLDFNNPNTFSKDIAGLQKEYIQKVGGIQSEGKVSGLKFSMGHDFISLGALTIHSDVSKEGSSNGTYALDGLEFSIPNTSYNELLQALKRIGYQKVSVSGNLNMQYQMDTNVLSASLKDLTFKDIGKINATLQANMPLYISYNSPEIMLTNPNVKLKEFSVILQNHGVVERLLKSASQEQVKTETELKEELVTSVKETMQKQKEIPAAFAQDTVKTLEVFLQNPQTTEIKLSSTPVTPISGANFKEKTPAEQFDLLNLKIQAVPVKH</sequence>
<keyword evidence="3" id="KW-1185">Reference proteome</keyword>
<comment type="caution">
    <text evidence="2">The sequence shown here is derived from an EMBL/GenBank/DDBJ whole genome shotgun (WGS) entry which is preliminary data.</text>
</comment>
<evidence type="ECO:0000256" key="1">
    <source>
        <dbReference type="SAM" id="Phobius"/>
    </source>
</evidence>
<dbReference type="Proteomes" id="UP001431775">
    <property type="component" value="Unassembled WGS sequence"/>
</dbReference>
<name>A0ABT6Q4X7_9PROT</name>
<protein>
    <recommendedName>
        <fullName evidence="4">DUF945 domain-containing protein</fullName>
    </recommendedName>
</protein>
<evidence type="ECO:0000313" key="3">
    <source>
        <dbReference type="Proteomes" id="UP001431775"/>
    </source>
</evidence>
<gene>
    <name evidence="2" type="ORF">QJV33_01380</name>
</gene>
<organism evidence="2 3">
    <name type="scientific">Commensalibacter nepenthis</name>
    <dbReference type="NCBI Taxonomy" id="3043872"/>
    <lineage>
        <taxon>Bacteria</taxon>
        <taxon>Pseudomonadati</taxon>
        <taxon>Pseudomonadota</taxon>
        <taxon>Alphaproteobacteria</taxon>
        <taxon>Acetobacterales</taxon>
        <taxon>Acetobacteraceae</taxon>
    </lineage>
</organism>
<keyword evidence="1" id="KW-0812">Transmembrane</keyword>